<organism evidence="1 2">
    <name type="scientific">Heterotrigona itama</name>
    <dbReference type="NCBI Taxonomy" id="395501"/>
    <lineage>
        <taxon>Eukaryota</taxon>
        <taxon>Metazoa</taxon>
        <taxon>Ecdysozoa</taxon>
        <taxon>Arthropoda</taxon>
        <taxon>Hexapoda</taxon>
        <taxon>Insecta</taxon>
        <taxon>Pterygota</taxon>
        <taxon>Neoptera</taxon>
        <taxon>Endopterygota</taxon>
        <taxon>Hymenoptera</taxon>
        <taxon>Apocrita</taxon>
        <taxon>Aculeata</taxon>
        <taxon>Apoidea</taxon>
        <taxon>Anthophila</taxon>
        <taxon>Apidae</taxon>
        <taxon>Heterotrigona</taxon>
    </lineage>
</organism>
<accession>A0A6V7HC18</accession>
<dbReference type="AlphaFoldDB" id="A0A6V7HC18"/>
<gene>
    <name evidence="1" type="ORF">MHI_LOCUS736911</name>
</gene>
<protein>
    <submittedName>
        <fullName evidence="1">Uncharacterized protein</fullName>
    </submittedName>
</protein>
<evidence type="ECO:0000313" key="2">
    <source>
        <dbReference type="Proteomes" id="UP000752696"/>
    </source>
</evidence>
<dbReference type="EMBL" id="CAJDYZ010010109">
    <property type="protein sequence ID" value="CAD1477586.1"/>
    <property type="molecule type" value="Genomic_DNA"/>
</dbReference>
<feature type="non-terminal residue" evidence="1">
    <location>
        <position position="1"/>
    </location>
</feature>
<proteinExistence type="predicted"/>
<reference evidence="1" key="1">
    <citation type="submission" date="2020-07" db="EMBL/GenBank/DDBJ databases">
        <authorList>
            <person name="Nazaruddin N."/>
        </authorList>
    </citation>
    <scope>NUCLEOTIDE SEQUENCE</scope>
</reference>
<name>A0A6V7HC18_9HYME</name>
<comment type="caution">
    <text evidence="1">The sequence shown here is derived from an EMBL/GenBank/DDBJ whole genome shotgun (WGS) entry which is preliminary data.</text>
</comment>
<sequence>CKSSTRLRRIRFAIIHTIVAIPCSVEARILSNKREPSSGSLVELPVGCVGYELRKRGIHVRKQSSYISNVDGDTTEYR</sequence>
<dbReference type="Proteomes" id="UP000752696">
    <property type="component" value="Unassembled WGS sequence"/>
</dbReference>
<evidence type="ECO:0000313" key="1">
    <source>
        <dbReference type="EMBL" id="CAD1477586.1"/>
    </source>
</evidence>
<keyword evidence="2" id="KW-1185">Reference proteome</keyword>